<gene>
    <name evidence="1" type="ORF">CCR75_000649</name>
</gene>
<organism evidence="1 2">
    <name type="scientific">Bremia lactucae</name>
    <name type="common">Lettuce downy mildew</name>
    <dbReference type="NCBI Taxonomy" id="4779"/>
    <lineage>
        <taxon>Eukaryota</taxon>
        <taxon>Sar</taxon>
        <taxon>Stramenopiles</taxon>
        <taxon>Oomycota</taxon>
        <taxon>Peronosporomycetes</taxon>
        <taxon>Peronosporales</taxon>
        <taxon>Peronosporaceae</taxon>
        <taxon>Bremia</taxon>
    </lineage>
</organism>
<proteinExistence type="predicted"/>
<evidence type="ECO:0000313" key="1">
    <source>
        <dbReference type="EMBL" id="TDH64897.1"/>
    </source>
</evidence>
<dbReference type="OrthoDB" id="429183at2759"/>
<dbReference type="Proteomes" id="UP000294530">
    <property type="component" value="Unassembled WGS sequence"/>
</dbReference>
<dbReference type="EMBL" id="SHOA02000220">
    <property type="protein sequence ID" value="TDH64897.1"/>
    <property type="molecule type" value="Genomic_DNA"/>
</dbReference>
<dbReference type="GeneID" id="94344426"/>
<dbReference type="PANTHER" id="PTHR38483:SF1">
    <property type="entry name" value="ION TRANSPORT DOMAIN-CONTAINING PROTEIN"/>
    <property type="match status" value="1"/>
</dbReference>
<name>A0A976FDH1_BRELC</name>
<dbReference type="KEGG" id="blac:94344426"/>
<protein>
    <submittedName>
        <fullName evidence="1">Uncharacterized protein</fullName>
    </submittedName>
</protein>
<dbReference type="AlphaFoldDB" id="A0A976FDH1"/>
<dbReference type="RefSeq" id="XP_067814396.1">
    <property type="nucleotide sequence ID" value="XM_067958755.1"/>
</dbReference>
<dbReference type="PANTHER" id="PTHR38483">
    <property type="entry name" value="CHROMOSOME 1, WHOLE GENOME SHOTGUN SEQUENCE"/>
    <property type="match status" value="1"/>
</dbReference>
<sequence length="140" mass="15713">MCGGAGIITHRVYGILHDDFQSAILFPFLSSRILLYGHLQPSVRDVVMSIFSLVEYFNQEGVLGELEEVAADSVLALRNAVQYVRLALFLKNRSDRPTTIGKDIDFEKLSVTMEGEREVMLNAENGTLFDSDNEEEIEIV</sequence>
<comment type="caution">
    <text evidence="1">The sequence shown here is derived from an EMBL/GenBank/DDBJ whole genome shotgun (WGS) entry which is preliminary data.</text>
</comment>
<evidence type="ECO:0000313" key="2">
    <source>
        <dbReference type="Proteomes" id="UP000294530"/>
    </source>
</evidence>
<reference evidence="1 2" key="1">
    <citation type="journal article" date="2021" name="Genome Biol.">
        <title>AFLAP: assembly-free linkage analysis pipeline using k-mers from genome sequencing data.</title>
        <authorList>
            <person name="Fletcher K."/>
            <person name="Zhang L."/>
            <person name="Gil J."/>
            <person name="Han R."/>
            <person name="Cavanaugh K."/>
            <person name="Michelmore R."/>
        </authorList>
    </citation>
    <scope>NUCLEOTIDE SEQUENCE [LARGE SCALE GENOMIC DNA]</scope>
    <source>
        <strain evidence="1 2">SF5</strain>
    </source>
</reference>
<accession>A0A976FDH1</accession>
<keyword evidence="2" id="KW-1185">Reference proteome</keyword>